<dbReference type="InterPro" id="IPR000477">
    <property type="entry name" value="RT_dom"/>
</dbReference>
<keyword evidence="1" id="KW-1133">Transmembrane helix</keyword>
<feature type="transmembrane region" description="Helical" evidence="1">
    <location>
        <begin position="44"/>
        <end position="62"/>
    </location>
</feature>
<accession>A0AAV4DQX1</accession>
<dbReference type="Gene3D" id="3.30.70.270">
    <property type="match status" value="1"/>
</dbReference>
<dbReference type="AlphaFoldDB" id="A0AAV4DQX1"/>
<evidence type="ECO:0000313" key="4">
    <source>
        <dbReference type="Proteomes" id="UP000735302"/>
    </source>
</evidence>
<dbReference type="InterPro" id="IPR043502">
    <property type="entry name" value="DNA/RNA_pol_sf"/>
</dbReference>
<dbReference type="InterPro" id="IPR043128">
    <property type="entry name" value="Rev_trsase/Diguanyl_cyclase"/>
</dbReference>
<dbReference type="PANTHER" id="PTHR33064">
    <property type="entry name" value="POL PROTEIN"/>
    <property type="match status" value="1"/>
</dbReference>
<dbReference type="PROSITE" id="PS51257">
    <property type="entry name" value="PROKAR_LIPOPROTEIN"/>
    <property type="match status" value="1"/>
</dbReference>
<evidence type="ECO:0000313" key="3">
    <source>
        <dbReference type="EMBL" id="GFO46594.1"/>
    </source>
</evidence>
<dbReference type="Proteomes" id="UP000735302">
    <property type="component" value="Unassembled WGS sequence"/>
</dbReference>
<organism evidence="3 4">
    <name type="scientific">Plakobranchus ocellatus</name>
    <dbReference type="NCBI Taxonomy" id="259542"/>
    <lineage>
        <taxon>Eukaryota</taxon>
        <taxon>Metazoa</taxon>
        <taxon>Spiralia</taxon>
        <taxon>Lophotrochozoa</taxon>
        <taxon>Mollusca</taxon>
        <taxon>Gastropoda</taxon>
        <taxon>Heterobranchia</taxon>
        <taxon>Euthyneura</taxon>
        <taxon>Panpulmonata</taxon>
        <taxon>Sacoglossa</taxon>
        <taxon>Placobranchoidea</taxon>
        <taxon>Plakobranchidae</taxon>
        <taxon>Plakobranchus</taxon>
    </lineage>
</organism>
<name>A0AAV4DQX1_9GAST</name>
<dbReference type="InterPro" id="IPR051320">
    <property type="entry name" value="Viral_Replic_Matur_Polypro"/>
</dbReference>
<keyword evidence="1" id="KW-0472">Membrane</keyword>
<reference evidence="3 4" key="1">
    <citation type="journal article" date="2021" name="Elife">
        <title>Chloroplast acquisition without the gene transfer in kleptoplastic sea slugs, Plakobranchus ocellatus.</title>
        <authorList>
            <person name="Maeda T."/>
            <person name="Takahashi S."/>
            <person name="Yoshida T."/>
            <person name="Shimamura S."/>
            <person name="Takaki Y."/>
            <person name="Nagai Y."/>
            <person name="Toyoda A."/>
            <person name="Suzuki Y."/>
            <person name="Arimoto A."/>
            <person name="Ishii H."/>
            <person name="Satoh N."/>
            <person name="Nishiyama T."/>
            <person name="Hasebe M."/>
            <person name="Maruyama T."/>
            <person name="Minagawa J."/>
            <person name="Obokata J."/>
            <person name="Shigenobu S."/>
        </authorList>
    </citation>
    <scope>NUCLEOTIDE SEQUENCE [LARGE SCALE GENOMIC DNA]</scope>
</reference>
<sequence length="135" mass="15138">MCESDKKYTAFQTSRGLMEFNYTPFGLSTAACTFQKTMDATLGALPFVVSYFAAVVVFSISWEEHLIHVEKTLETLQRAKFTITPSKTTIGNTSVEFLGHIVSGGEIKPDNAKTQNILDIRTPNTNKKLERYQAY</sequence>
<comment type="caution">
    <text evidence="3">The sequence shown here is derived from an EMBL/GenBank/DDBJ whole genome shotgun (WGS) entry which is preliminary data.</text>
</comment>
<dbReference type="Gene3D" id="3.10.10.10">
    <property type="entry name" value="HIV Type 1 Reverse Transcriptase, subunit A, domain 1"/>
    <property type="match status" value="1"/>
</dbReference>
<dbReference type="Pfam" id="PF00078">
    <property type="entry name" value="RVT_1"/>
    <property type="match status" value="1"/>
</dbReference>
<gene>
    <name evidence="3" type="ORF">PoB_007309900</name>
</gene>
<dbReference type="SUPFAM" id="SSF56672">
    <property type="entry name" value="DNA/RNA polymerases"/>
    <property type="match status" value="1"/>
</dbReference>
<evidence type="ECO:0000259" key="2">
    <source>
        <dbReference type="Pfam" id="PF00078"/>
    </source>
</evidence>
<dbReference type="EMBL" id="BLXT01008196">
    <property type="protein sequence ID" value="GFO46594.1"/>
    <property type="molecule type" value="Genomic_DNA"/>
</dbReference>
<feature type="domain" description="Reverse transcriptase" evidence="2">
    <location>
        <begin position="3"/>
        <end position="102"/>
    </location>
</feature>
<protein>
    <submittedName>
        <fullName evidence="3">Pol polyprotein</fullName>
    </submittedName>
</protein>
<evidence type="ECO:0000256" key="1">
    <source>
        <dbReference type="SAM" id="Phobius"/>
    </source>
</evidence>
<proteinExistence type="predicted"/>
<keyword evidence="1" id="KW-0812">Transmembrane</keyword>
<keyword evidence="4" id="KW-1185">Reference proteome</keyword>
<dbReference type="PANTHER" id="PTHR33064:SF29">
    <property type="entry name" value="PEPTIDASE A2 DOMAIN-CONTAINING PROTEIN-RELATED"/>
    <property type="match status" value="1"/>
</dbReference>
<dbReference type="CDD" id="cd01647">
    <property type="entry name" value="RT_LTR"/>
    <property type="match status" value="1"/>
</dbReference>